<name>A0A6G0QRE9_9STRA</name>
<proteinExistence type="predicted"/>
<accession>A0A6G0QRE9</accession>
<sequence>MHPARCSPRAFSSPVAAALSGAPVTTVELPTSSEHRVCRFSSRAFPCEISMEMSLSSSRMGSLAVSHGESCRCRTRSMASTATTTSSSSR</sequence>
<dbReference type="AlphaFoldDB" id="A0A6G0QRE9"/>
<organism evidence="1 2">
    <name type="scientific">Phytophthora fragariae</name>
    <dbReference type="NCBI Taxonomy" id="53985"/>
    <lineage>
        <taxon>Eukaryota</taxon>
        <taxon>Sar</taxon>
        <taxon>Stramenopiles</taxon>
        <taxon>Oomycota</taxon>
        <taxon>Peronosporomycetes</taxon>
        <taxon>Peronosporales</taxon>
        <taxon>Peronosporaceae</taxon>
        <taxon>Phytophthora</taxon>
    </lineage>
</organism>
<comment type="caution">
    <text evidence="1">The sequence shown here is derived from an EMBL/GenBank/DDBJ whole genome shotgun (WGS) entry which is preliminary data.</text>
</comment>
<protein>
    <submittedName>
        <fullName evidence="1">Uncharacterized protein</fullName>
    </submittedName>
</protein>
<evidence type="ECO:0000313" key="2">
    <source>
        <dbReference type="Proteomes" id="UP000486351"/>
    </source>
</evidence>
<dbReference type="Proteomes" id="UP000486351">
    <property type="component" value="Unassembled WGS sequence"/>
</dbReference>
<evidence type="ECO:0000313" key="1">
    <source>
        <dbReference type="EMBL" id="KAE9299294.1"/>
    </source>
</evidence>
<dbReference type="EMBL" id="QXFY01002320">
    <property type="protein sequence ID" value="KAE9299294.1"/>
    <property type="molecule type" value="Genomic_DNA"/>
</dbReference>
<gene>
    <name evidence="1" type="ORF">PF008_g23294</name>
</gene>
<reference evidence="1 2" key="1">
    <citation type="submission" date="2018-09" db="EMBL/GenBank/DDBJ databases">
        <title>Genomic investigation of the strawberry pathogen Phytophthora fragariae indicates pathogenicity is determined by transcriptional variation in three key races.</title>
        <authorList>
            <person name="Adams T.M."/>
            <person name="Armitage A.D."/>
            <person name="Sobczyk M.K."/>
            <person name="Bates H.J."/>
            <person name="Dunwell J.M."/>
            <person name="Nellist C.F."/>
            <person name="Harrison R.J."/>
        </authorList>
    </citation>
    <scope>NUCLEOTIDE SEQUENCE [LARGE SCALE GENOMIC DNA]</scope>
    <source>
        <strain evidence="1 2">NOV-77</strain>
    </source>
</reference>